<evidence type="ECO:0000313" key="3">
    <source>
        <dbReference type="Proteomes" id="UP001497497"/>
    </source>
</evidence>
<gene>
    <name evidence="2" type="ORF">GSLYS_00008726001</name>
</gene>
<feature type="coiled-coil region" evidence="1">
    <location>
        <begin position="9"/>
        <end position="43"/>
    </location>
</feature>
<protein>
    <submittedName>
        <fullName evidence="2">Uncharacterized protein</fullName>
    </submittedName>
</protein>
<keyword evidence="1" id="KW-0175">Coiled coil</keyword>
<dbReference type="AlphaFoldDB" id="A0AAV2HL58"/>
<organism evidence="2 3">
    <name type="scientific">Lymnaea stagnalis</name>
    <name type="common">Great pond snail</name>
    <name type="synonym">Helix stagnalis</name>
    <dbReference type="NCBI Taxonomy" id="6523"/>
    <lineage>
        <taxon>Eukaryota</taxon>
        <taxon>Metazoa</taxon>
        <taxon>Spiralia</taxon>
        <taxon>Lophotrochozoa</taxon>
        <taxon>Mollusca</taxon>
        <taxon>Gastropoda</taxon>
        <taxon>Heterobranchia</taxon>
        <taxon>Euthyneura</taxon>
        <taxon>Panpulmonata</taxon>
        <taxon>Hygrophila</taxon>
        <taxon>Lymnaeoidea</taxon>
        <taxon>Lymnaeidae</taxon>
        <taxon>Lymnaea</taxon>
    </lineage>
</organism>
<accession>A0AAV2HL58</accession>
<keyword evidence="3" id="KW-1185">Reference proteome</keyword>
<reference evidence="2 3" key="1">
    <citation type="submission" date="2024-04" db="EMBL/GenBank/DDBJ databases">
        <authorList>
            <consortium name="Genoscope - CEA"/>
            <person name="William W."/>
        </authorList>
    </citation>
    <scope>NUCLEOTIDE SEQUENCE [LARGE SCALE GENOMIC DNA]</scope>
</reference>
<name>A0AAV2HL58_LYMST</name>
<dbReference type="EMBL" id="CAXITT010000181">
    <property type="protein sequence ID" value="CAL1534766.1"/>
    <property type="molecule type" value="Genomic_DNA"/>
</dbReference>
<evidence type="ECO:0000256" key="1">
    <source>
        <dbReference type="SAM" id="Coils"/>
    </source>
</evidence>
<comment type="caution">
    <text evidence="2">The sequence shown here is derived from an EMBL/GenBank/DDBJ whole genome shotgun (WGS) entry which is preliminary data.</text>
</comment>
<proteinExistence type="predicted"/>
<sequence length="53" mass="6370">MMHKTVQCNIFLEQDKKLLQSLIEKENEQISMQLARREKAKADAHWMKLISRK</sequence>
<dbReference type="Proteomes" id="UP001497497">
    <property type="component" value="Unassembled WGS sequence"/>
</dbReference>
<evidence type="ECO:0000313" key="2">
    <source>
        <dbReference type="EMBL" id="CAL1534766.1"/>
    </source>
</evidence>